<dbReference type="InterPro" id="IPR002326">
    <property type="entry name" value="Cyt_c1"/>
</dbReference>
<feature type="binding site" description="covalent" evidence="9">
    <location>
        <position position="190"/>
    </location>
    <ligand>
        <name>heme c</name>
        <dbReference type="ChEBI" id="CHEBI:61717"/>
    </ligand>
</feature>
<proteinExistence type="predicted"/>
<feature type="binding site" description="covalent" evidence="9">
    <location>
        <position position="67"/>
    </location>
    <ligand>
        <name>heme c</name>
        <dbReference type="ChEBI" id="CHEBI:61717"/>
    </ligand>
</feature>
<dbReference type="KEGG" id="ncb:C0V82_09865"/>
<evidence type="ECO:0000256" key="1">
    <source>
        <dbReference type="ARBA" id="ARBA00004370"/>
    </source>
</evidence>
<dbReference type="SUPFAM" id="SSF46626">
    <property type="entry name" value="Cytochrome c"/>
    <property type="match status" value="1"/>
</dbReference>
<evidence type="ECO:0000256" key="7">
    <source>
        <dbReference type="ARBA" id="ARBA00023004"/>
    </source>
</evidence>
<feature type="binding site" description="covalent" evidence="9">
    <location>
        <position position="70"/>
    </location>
    <ligand>
        <name>heme c</name>
        <dbReference type="ChEBI" id="CHEBI:61717"/>
    </ligand>
</feature>
<evidence type="ECO:0000256" key="5">
    <source>
        <dbReference type="ARBA" id="ARBA00022723"/>
    </source>
</evidence>
<keyword evidence="7 9" id="KW-0408">Iron</keyword>
<keyword evidence="11" id="KW-1185">Reference proteome</keyword>
<comment type="cofactor">
    <cofactor evidence="9">
        <name>heme c</name>
        <dbReference type="ChEBI" id="CHEBI:61717"/>
    </cofactor>
    <text evidence="9">Binds 1 heme c group covalently per subunit.</text>
</comment>
<dbReference type="PANTHER" id="PTHR10266:SF3">
    <property type="entry name" value="CYTOCHROME C1, HEME PROTEIN, MITOCHONDRIAL"/>
    <property type="match status" value="1"/>
</dbReference>
<name>A0A2K9NF91_9PROT</name>
<evidence type="ECO:0000256" key="3">
    <source>
        <dbReference type="ARBA" id="ARBA00022617"/>
    </source>
</evidence>
<dbReference type="Gene3D" id="1.20.5.100">
    <property type="entry name" value="Cytochrome c1, transmembrane anchor, C-terminal"/>
    <property type="match status" value="1"/>
</dbReference>
<accession>A0A2K9NF91</accession>
<keyword evidence="4" id="KW-0812">Transmembrane</keyword>
<dbReference type="InterPro" id="IPR036909">
    <property type="entry name" value="Cyt_c-like_dom_sf"/>
</dbReference>
<dbReference type="InterPro" id="IPR009056">
    <property type="entry name" value="Cyt_c-like_dom"/>
</dbReference>
<evidence type="ECO:0000256" key="6">
    <source>
        <dbReference type="ARBA" id="ARBA00022989"/>
    </source>
</evidence>
<reference evidence="10 11" key="1">
    <citation type="submission" date="2017-12" db="EMBL/GenBank/DDBJ databases">
        <title>Genomes of bacteria within cyanobacterial aggregates.</title>
        <authorList>
            <person name="Cai H."/>
        </authorList>
    </citation>
    <scope>NUCLEOTIDE SEQUENCE [LARGE SCALE GENOMIC DNA]</scope>
    <source>
        <strain evidence="10 11">TH16</strain>
    </source>
</reference>
<comment type="subcellular location">
    <subcellularLocation>
        <location evidence="1">Membrane</location>
    </subcellularLocation>
</comment>
<keyword evidence="8" id="KW-0472">Membrane</keyword>
<dbReference type="GO" id="GO:0020037">
    <property type="term" value="F:heme binding"/>
    <property type="evidence" value="ECO:0007669"/>
    <property type="project" value="InterPro"/>
</dbReference>
<dbReference type="Gene3D" id="1.10.760.10">
    <property type="entry name" value="Cytochrome c-like domain"/>
    <property type="match status" value="1"/>
</dbReference>
<dbReference type="PRINTS" id="PR00603">
    <property type="entry name" value="CYTOCHROMEC1"/>
</dbReference>
<evidence type="ECO:0000256" key="9">
    <source>
        <dbReference type="PIRSR" id="PIRSR602326-1"/>
    </source>
</evidence>
<dbReference type="PROSITE" id="PS51007">
    <property type="entry name" value="CYTC"/>
    <property type="match status" value="1"/>
</dbReference>
<dbReference type="OrthoDB" id="9808471at2"/>
<keyword evidence="6" id="KW-1133">Transmembrane helix</keyword>
<gene>
    <name evidence="10" type="ORF">C0V82_09865</name>
</gene>
<evidence type="ECO:0000256" key="2">
    <source>
        <dbReference type="ARBA" id="ARBA00016165"/>
    </source>
</evidence>
<evidence type="ECO:0000313" key="10">
    <source>
        <dbReference type="EMBL" id="AUN31790.1"/>
    </source>
</evidence>
<dbReference type="GO" id="GO:0009055">
    <property type="term" value="F:electron transfer activity"/>
    <property type="evidence" value="ECO:0007669"/>
    <property type="project" value="InterPro"/>
</dbReference>
<keyword evidence="3 9" id="KW-0349">Heme</keyword>
<feature type="binding site" description="covalent" evidence="9">
    <location>
        <position position="71"/>
    </location>
    <ligand>
        <name>heme c</name>
        <dbReference type="ChEBI" id="CHEBI:61717"/>
    </ligand>
</feature>
<dbReference type="RefSeq" id="WP_102113355.1">
    <property type="nucleotide sequence ID" value="NZ_BMGN01000002.1"/>
</dbReference>
<sequence>MRRLRTLIAAGAMTIAGLTSTALAAGDAPLPPAQTWAHGGVNSFLSFFKGYDYASVQRGFQIYKEVCSACHSMHLLSYRNLHDVGFTEAEVKAIAAAQEINDGPNDQGEMFTRPGLPSDRFKNPFPNKQAAAAANGGKAPPDLSLIVKARAHHEDYIYALLTGYTDAPAGVELSPGSNYNKYFPGHAIAMAQPLYADGVTFTDGTKATIEQQAHDVTTFLAWAAEPKLEERRRVGLMVMLFLVFFAGIMYAAKRRLWSEVH</sequence>
<organism evidence="10 11">
    <name type="scientific">Niveispirillum cyanobacteriorum</name>
    <dbReference type="NCBI Taxonomy" id="1612173"/>
    <lineage>
        <taxon>Bacteria</taxon>
        <taxon>Pseudomonadati</taxon>
        <taxon>Pseudomonadota</taxon>
        <taxon>Alphaproteobacteria</taxon>
        <taxon>Rhodospirillales</taxon>
        <taxon>Azospirillaceae</taxon>
        <taxon>Niveispirillum</taxon>
    </lineage>
</organism>
<dbReference type="Proteomes" id="UP000234752">
    <property type="component" value="Chromosome eg_1"/>
</dbReference>
<dbReference type="Pfam" id="PF02167">
    <property type="entry name" value="Cytochrom_C1"/>
    <property type="match status" value="1"/>
</dbReference>
<dbReference type="EMBL" id="CP025611">
    <property type="protein sequence ID" value="AUN31790.1"/>
    <property type="molecule type" value="Genomic_DNA"/>
</dbReference>
<evidence type="ECO:0000256" key="4">
    <source>
        <dbReference type="ARBA" id="ARBA00022692"/>
    </source>
</evidence>
<dbReference type="GO" id="GO:0016020">
    <property type="term" value="C:membrane"/>
    <property type="evidence" value="ECO:0007669"/>
    <property type="project" value="UniProtKB-SubCell"/>
</dbReference>
<evidence type="ECO:0000256" key="8">
    <source>
        <dbReference type="ARBA" id="ARBA00023136"/>
    </source>
</evidence>
<dbReference type="FunFam" id="1.10.760.10:FF:000011">
    <property type="entry name" value="Cytochrome c1, putative"/>
    <property type="match status" value="1"/>
</dbReference>
<protein>
    <recommendedName>
        <fullName evidence="2">Cytochrome c1</fullName>
    </recommendedName>
</protein>
<dbReference type="GO" id="GO:0046872">
    <property type="term" value="F:metal ion binding"/>
    <property type="evidence" value="ECO:0007669"/>
    <property type="project" value="UniProtKB-KW"/>
</dbReference>
<dbReference type="PANTHER" id="PTHR10266">
    <property type="entry name" value="CYTOCHROME C1"/>
    <property type="match status" value="1"/>
</dbReference>
<dbReference type="AlphaFoldDB" id="A0A2K9NF91"/>
<keyword evidence="5 9" id="KW-0479">Metal-binding</keyword>
<evidence type="ECO:0000313" key="11">
    <source>
        <dbReference type="Proteomes" id="UP000234752"/>
    </source>
</evidence>